<proteinExistence type="predicted"/>
<comment type="caution">
    <text evidence="2">The sequence shown here is derived from an EMBL/GenBank/DDBJ whole genome shotgun (WGS) entry which is preliminary data.</text>
</comment>
<accession>A0A4Y2J069</accession>
<dbReference type="EMBL" id="BGPR01188256">
    <property type="protein sequence ID" value="GBM83661.1"/>
    <property type="molecule type" value="Genomic_DNA"/>
</dbReference>
<sequence>MGCFNPTKPTTLKKIVFSHRIVMDDRNGICYHNPKHKKSWFGPDKPSTSMVKLNILGNLYLVGSDGCSVFLTAPTQRNHHWEAVSTIIDEPEPSSEAKTSRLARQDTSK</sequence>
<protein>
    <submittedName>
        <fullName evidence="2">Uncharacterized protein</fullName>
    </submittedName>
</protein>
<evidence type="ECO:0000256" key="1">
    <source>
        <dbReference type="SAM" id="MobiDB-lite"/>
    </source>
</evidence>
<dbReference type="AlphaFoldDB" id="A0A4Y2J069"/>
<name>A0A4Y2J069_ARAVE</name>
<reference evidence="2 3" key="1">
    <citation type="journal article" date="2019" name="Sci. Rep.">
        <title>Orb-weaving spider Araneus ventricosus genome elucidates the spidroin gene catalogue.</title>
        <authorList>
            <person name="Kono N."/>
            <person name="Nakamura H."/>
            <person name="Ohtoshi R."/>
            <person name="Moran D.A.P."/>
            <person name="Shinohara A."/>
            <person name="Yoshida Y."/>
            <person name="Fujiwara M."/>
            <person name="Mori M."/>
            <person name="Tomita M."/>
            <person name="Arakawa K."/>
        </authorList>
    </citation>
    <scope>NUCLEOTIDE SEQUENCE [LARGE SCALE GENOMIC DNA]</scope>
</reference>
<organism evidence="2 3">
    <name type="scientific">Araneus ventricosus</name>
    <name type="common">Orbweaver spider</name>
    <name type="synonym">Epeira ventricosa</name>
    <dbReference type="NCBI Taxonomy" id="182803"/>
    <lineage>
        <taxon>Eukaryota</taxon>
        <taxon>Metazoa</taxon>
        <taxon>Ecdysozoa</taxon>
        <taxon>Arthropoda</taxon>
        <taxon>Chelicerata</taxon>
        <taxon>Arachnida</taxon>
        <taxon>Araneae</taxon>
        <taxon>Araneomorphae</taxon>
        <taxon>Entelegynae</taxon>
        <taxon>Araneoidea</taxon>
        <taxon>Araneidae</taxon>
        <taxon>Araneus</taxon>
    </lineage>
</organism>
<keyword evidence="3" id="KW-1185">Reference proteome</keyword>
<dbReference type="Proteomes" id="UP000499080">
    <property type="component" value="Unassembled WGS sequence"/>
</dbReference>
<feature type="region of interest" description="Disordered" evidence="1">
    <location>
        <begin position="87"/>
        <end position="109"/>
    </location>
</feature>
<evidence type="ECO:0000313" key="2">
    <source>
        <dbReference type="EMBL" id="GBM83661.1"/>
    </source>
</evidence>
<gene>
    <name evidence="2" type="ORF">AVEN_56145_1</name>
</gene>
<evidence type="ECO:0000313" key="3">
    <source>
        <dbReference type="Proteomes" id="UP000499080"/>
    </source>
</evidence>